<proteinExistence type="inferred from homology"/>
<dbReference type="PROSITE" id="PS00136">
    <property type="entry name" value="SUBTILASE_ASP"/>
    <property type="match status" value="1"/>
</dbReference>
<dbReference type="Pfam" id="PF06280">
    <property type="entry name" value="fn3_5"/>
    <property type="match status" value="1"/>
</dbReference>
<dbReference type="InterPro" id="IPR000209">
    <property type="entry name" value="Peptidase_S8/S53_dom"/>
</dbReference>
<feature type="active site" description="Charge relay system" evidence="8 9">
    <location>
        <position position="189"/>
    </location>
</feature>
<dbReference type="Gene3D" id="3.40.50.200">
    <property type="entry name" value="Peptidase S8/S53 domain"/>
    <property type="match status" value="1"/>
</dbReference>
<dbReference type="InterPro" id="IPR022398">
    <property type="entry name" value="Peptidase_S8_His-AS"/>
</dbReference>
<gene>
    <name evidence="15" type="ORF">E1269_25555</name>
</gene>
<dbReference type="PROSITE" id="PS51892">
    <property type="entry name" value="SUBTILASE"/>
    <property type="match status" value="1"/>
</dbReference>
<dbReference type="Gene3D" id="3.50.30.30">
    <property type="match status" value="1"/>
</dbReference>
<evidence type="ECO:0000256" key="2">
    <source>
        <dbReference type="ARBA" id="ARBA00022512"/>
    </source>
</evidence>
<feature type="domain" description="Peptidase S8/S53" evidence="12">
    <location>
        <begin position="180"/>
        <end position="626"/>
    </location>
</feature>
<keyword evidence="7 9" id="KW-0720">Serine protease</keyword>
<evidence type="ECO:0000256" key="9">
    <source>
        <dbReference type="PROSITE-ProRule" id="PRU01240"/>
    </source>
</evidence>
<feature type="region of interest" description="Disordered" evidence="11">
    <location>
        <begin position="227"/>
        <end position="253"/>
    </location>
</feature>
<dbReference type="PROSITE" id="PS51318">
    <property type="entry name" value="TAT"/>
    <property type="match status" value="1"/>
</dbReference>
<dbReference type="Proteomes" id="UP000294739">
    <property type="component" value="Unassembled WGS sequence"/>
</dbReference>
<dbReference type="SUPFAM" id="SSF52743">
    <property type="entry name" value="Subtilisin-like"/>
    <property type="match status" value="1"/>
</dbReference>
<comment type="similarity">
    <text evidence="1 9 10">Belongs to the peptidase S8 family.</text>
</comment>
<dbReference type="InParanoid" id="A0A4R5CJF7"/>
<dbReference type="PRINTS" id="PR00723">
    <property type="entry name" value="SUBTILISIN"/>
</dbReference>
<evidence type="ECO:0000256" key="6">
    <source>
        <dbReference type="ARBA" id="ARBA00022801"/>
    </source>
</evidence>
<dbReference type="OrthoDB" id="9813435at2"/>
<feature type="active site" description="Charge relay system" evidence="8 9">
    <location>
        <position position="251"/>
    </location>
</feature>
<dbReference type="InterPro" id="IPR034187">
    <property type="entry name" value="Peptidases_S8_5"/>
</dbReference>
<name>A0A4R5CJF7_9ACTN</name>
<dbReference type="GO" id="GO:0005615">
    <property type="term" value="C:extracellular space"/>
    <property type="evidence" value="ECO:0007669"/>
    <property type="project" value="TreeGrafter"/>
</dbReference>
<dbReference type="EMBL" id="SMKZ01000050">
    <property type="protein sequence ID" value="TDE00409.1"/>
    <property type="molecule type" value="Genomic_DNA"/>
</dbReference>
<dbReference type="InterPro" id="IPR036852">
    <property type="entry name" value="Peptidase_S8/S53_dom_sf"/>
</dbReference>
<accession>A0A4R5CJF7</accession>
<keyword evidence="3" id="KW-0964">Secreted</keyword>
<evidence type="ECO:0000256" key="3">
    <source>
        <dbReference type="ARBA" id="ARBA00022525"/>
    </source>
</evidence>
<feature type="region of interest" description="Disordered" evidence="11">
    <location>
        <begin position="390"/>
        <end position="414"/>
    </location>
</feature>
<protein>
    <submittedName>
        <fullName evidence="15">Peptidase S8</fullName>
    </submittedName>
</protein>
<keyword evidence="5" id="KW-0732">Signal</keyword>
<keyword evidence="2" id="KW-0134">Cell wall</keyword>
<dbReference type="InterPro" id="IPR023827">
    <property type="entry name" value="Peptidase_S8_Asp-AS"/>
</dbReference>
<dbReference type="InterPro" id="IPR023828">
    <property type="entry name" value="Peptidase_S8_Ser-AS"/>
</dbReference>
<feature type="active site" description="Charge relay system" evidence="8 9">
    <location>
        <position position="570"/>
    </location>
</feature>
<evidence type="ECO:0000256" key="4">
    <source>
        <dbReference type="ARBA" id="ARBA00022670"/>
    </source>
</evidence>
<dbReference type="InterPro" id="IPR015500">
    <property type="entry name" value="Peptidase_S8_subtilisin-rel"/>
</dbReference>
<dbReference type="PANTHER" id="PTHR43806:SF66">
    <property type="entry name" value="SERIN ENDOPEPTIDASE"/>
    <property type="match status" value="1"/>
</dbReference>
<feature type="domain" description="PA" evidence="13">
    <location>
        <begin position="418"/>
        <end position="499"/>
    </location>
</feature>
<reference evidence="15 16" key="1">
    <citation type="submission" date="2019-03" db="EMBL/GenBank/DDBJ databases">
        <title>Draft genome sequences of novel Actinobacteria.</title>
        <authorList>
            <person name="Sahin N."/>
            <person name="Ay H."/>
            <person name="Saygin H."/>
        </authorList>
    </citation>
    <scope>NUCLEOTIDE SEQUENCE [LARGE SCALE GENOMIC DNA]</scope>
    <source>
        <strain evidence="15 16">5K138</strain>
    </source>
</reference>
<sequence>MTRPSRAPGRRAVIRRAGLAATAGIALTTGTLVSLTAVSADPAADGYLGSAAELAGAPAADGELVPSPTGSWFVELTSEPVAEGGTRAAARRQQDRLLAEAATLDADLDVRYRYDRLWNGLSVTASQADIARIAGSREVTAVYPVVAVEAPDPAQTVPAMDSALGMTGADIAQSELGLTGEGLQVGIIDTGIDIDHPDLGGDGEPGGTVFPTDRVVAGHDFVGDHYNADDTSAAYQPTPQPDDNPDDCNGHGSHVAGIVGANGDSATGGVLGVAPGVEFGAYRVFGCGGSTTSDIILAALERAHADGMDVVNMSLGAGFVTWPEYPTAVASDALADAGIVVVASIGNNGASGTWSAGAPGVGDKVIGVASFDNTEYDAQMFTASPDDREFGYSPAAAAPDVPTEGSLPMSRTGTPAATADACTATGPLPDLTATAALIERGTCSFYEKAINAQNAGAAAVVLYNNVAGAFAPTVAPTTPADPPVTIPVVAVSQADGLELDSRIAAGTTTLTWTDETTTVENVTGGLISSFSSYGMAADLTLKPDLGAPGGLIRSTYPLESDGYAVISGTSMASPHVAGAVALLLEAHPELEVGEVRDVLQNHADPADWSLVPDQGYVEPALRQGAGMLDVDAAILAETAVTPGKVSLGESETGPATRTLTLTNAGDADVTYELSHIDTVSTGDAPNNPGFYLGGATVDFGASSVTVPAGGEASLEVTVTAPDEPALGQYGGYLVLTPADGEPLRVPYAGFIGDYQDLPILTDAGFGLPGLGDVTACDRYVGVDCTMGGEYALLPDGATFTMTEGDYPVIIAHLEHQAQNVSVQLFHARADGTAGRPYAGSLNTVLSEDFVGRSGAATAFTPYVWDGTRPRGTGTDRRVEVPDGRYVLRLTATAPLGDPSNPDHVETWDSPVITVDRDG</sequence>
<evidence type="ECO:0000313" key="16">
    <source>
        <dbReference type="Proteomes" id="UP000294739"/>
    </source>
</evidence>
<comment type="caution">
    <text evidence="15">The sequence shown here is derived from an EMBL/GenBank/DDBJ whole genome shotgun (WGS) entry which is preliminary data.</text>
</comment>
<organism evidence="15 16">
    <name type="scientific">Jiangella asiatica</name>
    <dbReference type="NCBI Taxonomy" id="2530372"/>
    <lineage>
        <taxon>Bacteria</taxon>
        <taxon>Bacillati</taxon>
        <taxon>Actinomycetota</taxon>
        <taxon>Actinomycetes</taxon>
        <taxon>Jiangellales</taxon>
        <taxon>Jiangellaceae</taxon>
        <taxon>Jiangella</taxon>
    </lineage>
</organism>
<dbReference type="InterPro" id="IPR050131">
    <property type="entry name" value="Peptidase_S8_subtilisin-like"/>
</dbReference>
<evidence type="ECO:0000259" key="13">
    <source>
        <dbReference type="Pfam" id="PF02225"/>
    </source>
</evidence>
<dbReference type="SUPFAM" id="SSF52025">
    <property type="entry name" value="PA domain"/>
    <property type="match status" value="1"/>
</dbReference>
<dbReference type="InterPro" id="IPR046450">
    <property type="entry name" value="PA_dom_sf"/>
</dbReference>
<dbReference type="Pfam" id="PF02225">
    <property type="entry name" value="PA"/>
    <property type="match status" value="1"/>
</dbReference>
<evidence type="ECO:0000256" key="8">
    <source>
        <dbReference type="PIRSR" id="PIRSR615500-1"/>
    </source>
</evidence>
<dbReference type="CDD" id="cd07489">
    <property type="entry name" value="Peptidases_S8_5"/>
    <property type="match status" value="1"/>
</dbReference>
<evidence type="ECO:0000256" key="1">
    <source>
        <dbReference type="ARBA" id="ARBA00011073"/>
    </source>
</evidence>
<dbReference type="Gene3D" id="2.60.40.1710">
    <property type="entry name" value="Subtilisin-like superfamily"/>
    <property type="match status" value="1"/>
</dbReference>
<evidence type="ECO:0000256" key="11">
    <source>
        <dbReference type="SAM" id="MobiDB-lite"/>
    </source>
</evidence>
<dbReference type="InterPro" id="IPR010435">
    <property type="entry name" value="C5a/SBT2-like_Fn3"/>
</dbReference>
<dbReference type="PROSITE" id="PS00138">
    <property type="entry name" value="SUBTILASE_SER"/>
    <property type="match status" value="1"/>
</dbReference>
<dbReference type="InterPro" id="IPR006311">
    <property type="entry name" value="TAT_signal"/>
</dbReference>
<dbReference type="PANTHER" id="PTHR43806">
    <property type="entry name" value="PEPTIDASE S8"/>
    <property type="match status" value="1"/>
</dbReference>
<evidence type="ECO:0000313" key="15">
    <source>
        <dbReference type="EMBL" id="TDE00409.1"/>
    </source>
</evidence>
<dbReference type="PROSITE" id="PS00137">
    <property type="entry name" value="SUBTILASE_HIS"/>
    <property type="match status" value="1"/>
</dbReference>
<dbReference type="RefSeq" id="WP_131899897.1">
    <property type="nucleotide sequence ID" value="NZ_SMKZ01000050.1"/>
</dbReference>
<dbReference type="AlphaFoldDB" id="A0A4R5CJF7"/>
<keyword evidence="16" id="KW-1185">Reference proteome</keyword>
<evidence type="ECO:0000259" key="14">
    <source>
        <dbReference type="Pfam" id="PF06280"/>
    </source>
</evidence>
<dbReference type="Pfam" id="PF00082">
    <property type="entry name" value="Peptidase_S8"/>
    <property type="match status" value="1"/>
</dbReference>
<keyword evidence="6 9" id="KW-0378">Hydrolase</keyword>
<dbReference type="GO" id="GO:0006508">
    <property type="term" value="P:proteolysis"/>
    <property type="evidence" value="ECO:0007669"/>
    <property type="project" value="UniProtKB-KW"/>
</dbReference>
<dbReference type="GO" id="GO:0016020">
    <property type="term" value="C:membrane"/>
    <property type="evidence" value="ECO:0007669"/>
    <property type="project" value="InterPro"/>
</dbReference>
<keyword evidence="4 9" id="KW-0645">Protease</keyword>
<feature type="domain" description="C5a peptidase/Subtilisin-like protease SBT2-like Fn3-like" evidence="14">
    <location>
        <begin position="646"/>
        <end position="747"/>
    </location>
</feature>
<evidence type="ECO:0000256" key="10">
    <source>
        <dbReference type="RuleBase" id="RU003355"/>
    </source>
</evidence>
<evidence type="ECO:0000256" key="5">
    <source>
        <dbReference type="ARBA" id="ARBA00022729"/>
    </source>
</evidence>
<evidence type="ECO:0000259" key="12">
    <source>
        <dbReference type="Pfam" id="PF00082"/>
    </source>
</evidence>
<dbReference type="GO" id="GO:0004252">
    <property type="term" value="F:serine-type endopeptidase activity"/>
    <property type="evidence" value="ECO:0007669"/>
    <property type="project" value="UniProtKB-UniRule"/>
</dbReference>
<evidence type="ECO:0000256" key="7">
    <source>
        <dbReference type="ARBA" id="ARBA00022825"/>
    </source>
</evidence>
<dbReference type="InterPro" id="IPR003137">
    <property type="entry name" value="PA_domain"/>
</dbReference>